<dbReference type="Proteomes" id="UP000246078">
    <property type="component" value="Unassembled WGS sequence"/>
</dbReference>
<feature type="region of interest" description="Disordered" evidence="1">
    <location>
        <begin position="13"/>
        <end position="99"/>
    </location>
</feature>
<dbReference type="VEuPathDB" id="TriTrypDB:TCSYLVIO_010687"/>
<evidence type="ECO:0000313" key="3">
    <source>
        <dbReference type="Proteomes" id="UP000246078"/>
    </source>
</evidence>
<feature type="region of interest" description="Disordered" evidence="1">
    <location>
        <begin position="700"/>
        <end position="743"/>
    </location>
</feature>
<dbReference type="VEuPathDB" id="TriTrypDB:TCDM_03006"/>
<dbReference type="VEuPathDB" id="TriTrypDB:C4B63_10g469"/>
<dbReference type="VEuPathDB" id="TriTrypDB:TcBrA4_0127770"/>
<dbReference type="VEuPathDB" id="TriTrypDB:Tc_MARK_3038"/>
<evidence type="ECO:0008006" key="4">
    <source>
        <dbReference type="Google" id="ProtNLM"/>
    </source>
</evidence>
<evidence type="ECO:0000256" key="1">
    <source>
        <dbReference type="SAM" id="MobiDB-lite"/>
    </source>
</evidence>
<gene>
    <name evidence="2" type="ORF">C3747_96g66</name>
</gene>
<dbReference type="VEuPathDB" id="TriTrypDB:TcCLB.508411.30"/>
<dbReference type="OrthoDB" id="246689at2759"/>
<dbReference type="VEuPathDB" id="TriTrypDB:C3747_96g66"/>
<feature type="compositionally biased region" description="Basic and acidic residues" evidence="1">
    <location>
        <begin position="819"/>
        <end position="834"/>
    </location>
</feature>
<feature type="region of interest" description="Disordered" evidence="1">
    <location>
        <begin position="113"/>
        <end position="132"/>
    </location>
</feature>
<name>A0A2V2WH31_TRYCR</name>
<organism evidence="2 3">
    <name type="scientific">Trypanosoma cruzi</name>
    <dbReference type="NCBI Taxonomy" id="5693"/>
    <lineage>
        <taxon>Eukaryota</taxon>
        <taxon>Discoba</taxon>
        <taxon>Euglenozoa</taxon>
        <taxon>Kinetoplastea</taxon>
        <taxon>Metakinetoplastina</taxon>
        <taxon>Trypanosomatida</taxon>
        <taxon>Trypanosomatidae</taxon>
        <taxon>Trypanosoma</taxon>
        <taxon>Schizotrypanum</taxon>
    </lineage>
</organism>
<accession>A0A2V2WH31</accession>
<dbReference type="VEuPathDB" id="TriTrypDB:TcG_01531"/>
<reference evidence="2 3" key="1">
    <citation type="journal article" date="2018" name="Microb. Genom.">
        <title>Expanding an expanded genome: long-read sequencing of Trypanosoma cruzi.</title>
        <authorList>
            <person name="Berna L."/>
            <person name="Rodriguez M."/>
            <person name="Chiribao M.L."/>
            <person name="Parodi-Talice A."/>
            <person name="Pita S."/>
            <person name="Rijo G."/>
            <person name="Alvarez-Valin F."/>
            <person name="Robello C."/>
        </authorList>
    </citation>
    <scope>NUCLEOTIDE SEQUENCE [LARGE SCALE GENOMIC DNA]</scope>
    <source>
        <strain evidence="2 3">TCC</strain>
    </source>
</reference>
<feature type="compositionally biased region" description="Basic and acidic residues" evidence="1">
    <location>
        <begin position="72"/>
        <end position="82"/>
    </location>
</feature>
<comment type="caution">
    <text evidence="2">The sequence shown here is derived from an EMBL/GenBank/DDBJ whole genome shotgun (WGS) entry which is preliminary data.</text>
</comment>
<dbReference type="OMA" id="DHINSWM"/>
<feature type="compositionally biased region" description="Low complexity" evidence="1">
    <location>
        <begin position="993"/>
        <end position="1003"/>
    </location>
</feature>
<feature type="region of interest" description="Disordered" evidence="1">
    <location>
        <begin position="975"/>
        <end position="1088"/>
    </location>
</feature>
<dbReference type="VEuPathDB" id="TriTrypDB:TCDM_03005"/>
<dbReference type="VEuPathDB" id="TriTrypDB:TcCL_NonESM02832"/>
<feature type="region of interest" description="Disordered" evidence="1">
    <location>
        <begin position="782"/>
        <end position="863"/>
    </location>
</feature>
<dbReference type="VEuPathDB" id="TriTrypDB:TcCLB.510145.50"/>
<evidence type="ECO:0000313" key="2">
    <source>
        <dbReference type="EMBL" id="PWV07926.1"/>
    </source>
</evidence>
<dbReference type="AlphaFoldDB" id="A0A2V2WH31"/>
<proteinExistence type="predicted"/>
<dbReference type="SMR" id="A0A2V2WH31"/>
<dbReference type="VEuPathDB" id="TriTrypDB:ECC02_005511"/>
<feature type="region of interest" description="Disordered" evidence="1">
    <location>
        <begin position="756"/>
        <end position="775"/>
    </location>
</feature>
<feature type="compositionally biased region" description="Polar residues" evidence="1">
    <location>
        <begin position="90"/>
        <end position="99"/>
    </location>
</feature>
<protein>
    <recommendedName>
        <fullName evidence="4">Megakaryocyte stimulating factor</fullName>
    </recommendedName>
</protein>
<feature type="compositionally biased region" description="Polar residues" evidence="1">
    <location>
        <begin position="1050"/>
        <end position="1063"/>
    </location>
</feature>
<dbReference type="VEuPathDB" id="TriTrypDB:TCDM_03004"/>
<dbReference type="VEuPathDB" id="TriTrypDB:C4B63_10g467"/>
<sequence length="1140" mass="125283">MSHHAKELFRVNVSRGSAADNPSTASVTAHSSFKGGSTSPWSSPLAAGSKAQGNLAEKTLPRTPSGAALLHESQRQEKDQQNRHHHHQQPNVRTAPDSSVLSLRVESPSFVMFRPQSPPRIRPTSELPPTRDARSVLRGMPTVLKVSDDTLHDVPARPSQAPAQPRGLDALHTIDISTHETRAASQAAMPVSSAVAVMGEEKTVRSTICRVCSLCGISVILVGTFVEHQQQWNEHVDSWAHQRNVQLRALARRDDFISMESTDVASSPPLSQGMIRTLGDISASPVLLQKEEASAMAISPLRAIFFPHRADGIQADEDIFSPHEKRRGNVSPTAAPSHVFKELFDEENLAATPDAKSNEEDHVDICRKEERPDALWKVGSRRRCKAMLRDKRGGESSRLAERTSEVVSVNERGLSRVKKIPHTDYAASSEHSGSASPRRGRQLERTLAKFLIQKEGRQLLACFRRWFNFMLVRMMSDSSLLIRASSKRGPAAAVDLVEEAFSTDSAKPKCGEESLLHSSAVTLEKREDAALPAAPSHIENDQQREDQRLNKTATGDGEREGPFMASRVKDFAHVVGSSSSSSVEMEMARTDVSWYVHRTVRPLHRGSGGGSGEGLRTPPWESDTSIEEMLSTLTPALQERVRAVLSGEPERSRAFPKTSEALNTIRYPSLGPTLSPGGPRVLDTDGNHRISSSFPMAHVTRSGSGDVMQGIIDPQKGSSSSSSTHAGPIGRRPTGGDAKPGNQEVPILMDMAAVNFPSPPAELSGMPPLRQEEPLGRLSGETAPVEVRDSPSHLSRQKSLEGYQKASSEKKPSPSPPSKIRDFIGQDGDEKTDSAPHGSFFSQPSVPRQRRGEQEGSPSWRQAWREELDVGKGGANEEFKGIPGEYYCYYNDAYHRVLDPTCEEYYDARGRRLPIFFVRRSTRTRASSTRRLIATTRPKSPLGPGRLNPYCSVCVARYFLVVVDECMRPITVTPRRQRGASGGNGEAHTCACPGRSARSSPSRGMRDAFTRKKALQSPRRTSSWKRQDSSFPSPLPHSFPPAMKSDSTEAKTSGHASASTQLVSAAPLGDSKAPETSQDPVPEENKRLRRLERDLRRRVKSLLWREIPQCRGSQQWVEYLTSLKEVLQMLEALRSAASVQ</sequence>
<feature type="compositionally biased region" description="Polar residues" evidence="1">
    <location>
        <begin position="20"/>
        <end position="42"/>
    </location>
</feature>
<dbReference type="VEuPathDB" id="TriTrypDB:C4B63_10g468"/>
<dbReference type="EMBL" id="PRFC01000096">
    <property type="protein sequence ID" value="PWV07926.1"/>
    <property type="molecule type" value="Genomic_DNA"/>
</dbReference>